<feature type="signal peptide" evidence="2">
    <location>
        <begin position="1"/>
        <end position="28"/>
    </location>
</feature>
<evidence type="ECO:0000256" key="1">
    <source>
        <dbReference type="SAM" id="MobiDB-lite"/>
    </source>
</evidence>
<dbReference type="EMBL" id="BAAAOS010000064">
    <property type="protein sequence ID" value="GAA1614613.1"/>
    <property type="molecule type" value="Genomic_DNA"/>
</dbReference>
<sequence length="505" mass="52542">MKKLALAVVTTAAVLGAALIPSGPPVEAATSGFGSALSAIKQLSWQTNASVNALATAGNTVYAGGLFTRIRQPGKPLGQGDAARTYIAAFDRTTGAPTRFAPKLNGAVWSIATTADGKYVVIGGDFTTVDGVPRKHVAMFNVATNKLVAGWDPAVSYRVAALAISGNSVYLGGAFGRVDNKTRNRLAAVTVNTGVLLPWDPDADDEVHAIDVSDDGTRVFAGGAFSTLKDDDHYALAMLNTTTGDAFEMPAAAYIPEPDFDCTSRVKDIDTLGNKVFVANAGSGSGCYDGVLAADATTGKLLWQNNCLGATEAIKAIGNWLYKGSHAHDCSKDGGFRDGTGTHHLLVESALNGKIGPWFPNTNGGGTTKVGPLAFASGGNDLWVGGDFTRVNNTAQQGLTRYTNAPGGSQPAAPAAPKASSTRAHKATVTFPTVIDADNITLTYTLYRGTTKVGTWKRTSYAWVKPTVTTFADTGLKSGTTVSYHVEVTDGRNLRKGAATAVKIR</sequence>
<protein>
    <recommendedName>
        <fullName evidence="5">Fibronectin type III domain-containing protein</fullName>
    </recommendedName>
</protein>
<evidence type="ECO:0000313" key="3">
    <source>
        <dbReference type="EMBL" id="GAA1614613.1"/>
    </source>
</evidence>
<dbReference type="SUPFAM" id="SSF50965">
    <property type="entry name" value="Galactose oxidase, central domain"/>
    <property type="match status" value="1"/>
</dbReference>
<dbReference type="Gene3D" id="2.60.40.10">
    <property type="entry name" value="Immunoglobulins"/>
    <property type="match status" value="1"/>
</dbReference>
<proteinExistence type="predicted"/>
<dbReference type="InterPro" id="IPR015943">
    <property type="entry name" value="WD40/YVTN_repeat-like_dom_sf"/>
</dbReference>
<evidence type="ECO:0000256" key="2">
    <source>
        <dbReference type="SAM" id="SignalP"/>
    </source>
</evidence>
<dbReference type="InterPro" id="IPR011043">
    <property type="entry name" value="Gal_Oxase/kelch_b-propeller"/>
</dbReference>
<dbReference type="RefSeq" id="WP_344222068.1">
    <property type="nucleotide sequence ID" value="NZ_BAAAOS010000064.1"/>
</dbReference>
<name>A0ABN2EQK3_9ACTN</name>
<feature type="compositionally biased region" description="Low complexity" evidence="1">
    <location>
        <begin position="405"/>
        <end position="421"/>
    </location>
</feature>
<dbReference type="Proteomes" id="UP001500393">
    <property type="component" value="Unassembled WGS sequence"/>
</dbReference>
<reference evidence="3 4" key="1">
    <citation type="journal article" date="2019" name="Int. J. Syst. Evol. Microbiol.">
        <title>The Global Catalogue of Microorganisms (GCM) 10K type strain sequencing project: providing services to taxonomists for standard genome sequencing and annotation.</title>
        <authorList>
            <consortium name="The Broad Institute Genomics Platform"/>
            <consortium name="The Broad Institute Genome Sequencing Center for Infectious Disease"/>
            <person name="Wu L."/>
            <person name="Ma J."/>
        </authorList>
    </citation>
    <scope>NUCLEOTIDE SEQUENCE [LARGE SCALE GENOMIC DNA]</scope>
    <source>
        <strain evidence="3 4">JCM 14969</strain>
    </source>
</reference>
<comment type="caution">
    <text evidence="3">The sequence shown here is derived from an EMBL/GenBank/DDBJ whole genome shotgun (WGS) entry which is preliminary data.</text>
</comment>
<feature type="region of interest" description="Disordered" evidence="1">
    <location>
        <begin position="403"/>
        <end position="424"/>
    </location>
</feature>
<feature type="chain" id="PRO_5045240888" description="Fibronectin type III domain-containing protein" evidence="2">
    <location>
        <begin position="29"/>
        <end position="505"/>
    </location>
</feature>
<accession>A0ABN2EQK3</accession>
<keyword evidence="4" id="KW-1185">Reference proteome</keyword>
<dbReference type="Gene3D" id="2.130.10.10">
    <property type="entry name" value="YVTN repeat-like/Quinoprotein amine dehydrogenase"/>
    <property type="match status" value="1"/>
</dbReference>
<evidence type="ECO:0008006" key="5">
    <source>
        <dbReference type="Google" id="ProtNLM"/>
    </source>
</evidence>
<dbReference type="InterPro" id="IPR013783">
    <property type="entry name" value="Ig-like_fold"/>
</dbReference>
<gene>
    <name evidence="3" type="ORF">GCM10009789_80920</name>
</gene>
<dbReference type="SUPFAM" id="SSF49265">
    <property type="entry name" value="Fibronectin type III"/>
    <property type="match status" value="1"/>
</dbReference>
<keyword evidence="2" id="KW-0732">Signal</keyword>
<evidence type="ECO:0000313" key="4">
    <source>
        <dbReference type="Proteomes" id="UP001500393"/>
    </source>
</evidence>
<dbReference type="InterPro" id="IPR036116">
    <property type="entry name" value="FN3_sf"/>
</dbReference>
<organism evidence="3 4">
    <name type="scientific">Kribbella sancticallisti</name>
    <dbReference type="NCBI Taxonomy" id="460087"/>
    <lineage>
        <taxon>Bacteria</taxon>
        <taxon>Bacillati</taxon>
        <taxon>Actinomycetota</taxon>
        <taxon>Actinomycetes</taxon>
        <taxon>Propionibacteriales</taxon>
        <taxon>Kribbellaceae</taxon>
        <taxon>Kribbella</taxon>
    </lineage>
</organism>